<keyword evidence="11" id="KW-0325">Glycoprotein</keyword>
<dbReference type="Gene3D" id="3.80.10.10">
    <property type="entry name" value="Ribonuclease Inhibitor"/>
    <property type="match status" value="3"/>
</dbReference>
<sequence>MDPPMSSTVRAFMGGLVRKAVLSLVVVLCAVRDTTHAESLGSGPVIKSDEEVLKAVKEAITADPNGYLEGWSSDDVCEWTGVVCGQLTPKKQTVTKIDWSSQRLEGSLPDSFHKLVHLQALYLQENSFGGKLPDFSNWAGLKGIYVFDNYFTGVLPASVGSLKRLQALNVRNNQLSGEFPKDLEKLTSIKELDLGFNDQLKGTLPADIEKLSNLEFLRLNGCQLHGTVPSMSKLSNLKAIRLNRNYLAGTLPAFEKTMTSLQELDIGSNQIQGELPAVGELPMLKSLDLRSNKFKGTIPSEYGKLPKVEWLKLSSNQLTGTIPTELGQMPNLQALYLDGNRLSGSVPAEMANTARLKDMSVENNSKMCGDKVKIKKGKVRSKGTRVGKACATSPTGADEF</sequence>
<feature type="signal peptide" evidence="13">
    <location>
        <begin position="1"/>
        <end position="37"/>
    </location>
</feature>
<keyword evidence="10" id="KW-0472">Membrane</keyword>
<protein>
    <recommendedName>
        <fullName evidence="17">Leucine-rich repeat-containing N-terminal plant-type domain-containing protein</fullName>
    </recommendedName>
</protein>
<dbReference type="Pfam" id="PF23598">
    <property type="entry name" value="LRR_14"/>
    <property type="match status" value="1"/>
</dbReference>
<dbReference type="InterPro" id="IPR032675">
    <property type="entry name" value="LRR_dom_sf"/>
</dbReference>
<dbReference type="GO" id="GO:0005930">
    <property type="term" value="C:axoneme"/>
    <property type="evidence" value="ECO:0007669"/>
    <property type="project" value="UniProtKB-SubCell"/>
</dbReference>
<dbReference type="AlphaFoldDB" id="A0A7S0RQB8"/>
<dbReference type="EMBL" id="HBFA01033477">
    <property type="protein sequence ID" value="CAD8684439.1"/>
    <property type="molecule type" value="Transcribed_RNA"/>
</dbReference>
<keyword evidence="9" id="KW-1133">Transmembrane helix</keyword>
<evidence type="ECO:0000256" key="5">
    <source>
        <dbReference type="ARBA" id="ARBA00022614"/>
    </source>
</evidence>
<comment type="similarity">
    <text evidence="4">Belongs to the RLP family.</text>
</comment>
<dbReference type="Pfam" id="PF00560">
    <property type="entry name" value="LRR_1"/>
    <property type="match status" value="2"/>
</dbReference>
<dbReference type="InterPro" id="IPR013210">
    <property type="entry name" value="LRR_N_plant-typ"/>
</dbReference>
<proteinExistence type="inferred from homology"/>
<keyword evidence="6" id="KW-0812">Transmembrane</keyword>
<feature type="chain" id="PRO_5030974540" description="Leucine-rich repeat-containing N-terminal plant-type domain-containing protein" evidence="13">
    <location>
        <begin position="38"/>
        <end position="400"/>
    </location>
</feature>
<dbReference type="FunFam" id="3.80.10.10:FF:000111">
    <property type="entry name" value="LRR receptor-like serine/threonine-protein kinase ERECTA"/>
    <property type="match status" value="1"/>
</dbReference>
<evidence type="ECO:0000256" key="8">
    <source>
        <dbReference type="ARBA" id="ARBA00022737"/>
    </source>
</evidence>
<name>A0A7S0RQB8_9CHLO</name>
<evidence type="ECO:0000256" key="13">
    <source>
        <dbReference type="SAM" id="SignalP"/>
    </source>
</evidence>
<evidence type="ECO:0000313" key="16">
    <source>
        <dbReference type="EMBL" id="CAD8684439.1"/>
    </source>
</evidence>
<evidence type="ECO:0000259" key="14">
    <source>
        <dbReference type="Pfam" id="PF08263"/>
    </source>
</evidence>
<comment type="subcellular location">
    <subcellularLocation>
        <location evidence="1">Cell envelope</location>
    </subcellularLocation>
    <subcellularLocation>
        <location evidence="3">Cytoplasm</location>
        <location evidence="3">Cytoskeleton</location>
        <location evidence="3">Cilium axoneme</location>
    </subcellularLocation>
    <subcellularLocation>
        <location evidence="2">Membrane</location>
    </subcellularLocation>
</comment>
<feature type="domain" description="Disease resistance R13L4/SHOC-2-like LRR" evidence="15">
    <location>
        <begin position="107"/>
        <end position="293"/>
    </location>
</feature>
<dbReference type="InterPro" id="IPR055414">
    <property type="entry name" value="LRR_R13L4/SHOC2-like"/>
</dbReference>
<evidence type="ECO:0000256" key="3">
    <source>
        <dbReference type="ARBA" id="ARBA00004430"/>
    </source>
</evidence>
<comment type="similarity">
    <text evidence="12">Belongs to the polygalacturonase-inhibiting protein family.</text>
</comment>
<dbReference type="FunFam" id="3.80.10.10:FF:000400">
    <property type="entry name" value="Nuclear pore complex protein NUP107"/>
    <property type="match status" value="1"/>
</dbReference>
<dbReference type="PANTHER" id="PTHR48059:SF30">
    <property type="entry name" value="OS06G0587000 PROTEIN"/>
    <property type="match status" value="1"/>
</dbReference>
<evidence type="ECO:0000256" key="6">
    <source>
        <dbReference type="ARBA" id="ARBA00022692"/>
    </source>
</evidence>
<keyword evidence="8" id="KW-0677">Repeat</keyword>
<dbReference type="Pfam" id="PF08263">
    <property type="entry name" value="LRRNT_2"/>
    <property type="match status" value="1"/>
</dbReference>
<evidence type="ECO:0000256" key="11">
    <source>
        <dbReference type="ARBA" id="ARBA00023180"/>
    </source>
</evidence>
<feature type="domain" description="Leucine-rich repeat-containing N-terminal plant-type" evidence="14">
    <location>
        <begin position="47"/>
        <end position="84"/>
    </location>
</feature>
<dbReference type="InterPro" id="IPR051848">
    <property type="entry name" value="PGIP"/>
</dbReference>
<dbReference type="GO" id="GO:0016020">
    <property type="term" value="C:membrane"/>
    <property type="evidence" value="ECO:0007669"/>
    <property type="project" value="UniProtKB-SubCell"/>
</dbReference>
<evidence type="ECO:0000256" key="9">
    <source>
        <dbReference type="ARBA" id="ARBA00022989"/>
    </source>
</evidence>
<evidence type="ECO:0000256" key="10">
    <source>
        <dbReference type="ARBA" id="ARBA00023136"/>
    </source>
</evidence>
<organism evidence="16">
    <name type="scientific">Pyramimonas obovata</name>
    <dbReference type="NCBI Taxonomy" id="1411642"/>
    <lineage>
        <taxon>Eukaryota</taxon>
        <taxon>Viridiplantae</taxon>
        <taxon>Chlorophyta</taxon>
        <taxon>Pyramimonadophyceae</taxon>
        <taxon>Pyramimonadales</taxon>
        <taxon>Pyramimonadaceae</taxon>
        <taxon>Pyramimonas</taxon>
        <taxon>Pyramimonas incertae sedis</taxon>
    </lineage>
</organism>
<dbReference type="PANTHER" id="PTHR48059">
    <property type="entry name" value="POLYGALACTURONASE INHIBITOR 1"/>
    <property type="match status" value="1"/>
</dbReference>
<dbReference type="SUPFAM" id="SSF52058">
    <property type="entry name" value="L domain-like"/>
    <property type="match status" value="1"/>
</dbReference>
<evidence type="ECO:0000256" key="4">
    <source>
        <dbReference type="ARBA" id="ARBA00009592"/>
    </source>
</evidence>
<evidence type="ECO:0008006" key="17">
    <source>
        <dbReference type="Google" id="ProtNLM"/>
    </source>
</evidence>
<dbReference type="InterPro" id="IPR001611">
    <property type="entry name" value="Leu-rich_rpt"/>
</dbReference>
<accession>A0A7S0RQB8</accession>
<evidence type="ECO:0000259" key="15">
    <source>
        <dbReference type="Pfam" id="PF23598"/>
    </source>
</evidence>
<gene>
    <name evidence="16" type="ORF">POBO1169_LOCUS16824</name>
</gene>
<evidence type="ECO:0000256" key="1">
    <source>
        <dbReference type="ARBA" id="ARBA00004196"/>
    </source>
</evidence>
<reference evidence="16" key="1">
    <citation type="submission" date="2021-01" db="EMBL/GenBank/DDBJ databases">
        <authorList>
            <person name="Corre E."/>
            <person name="Pelletier E."/>
            <person name="Niang G."/>
            <person name="Scheremetjew M."/>
            <person name="Finn R."/>
            <person name="Kale V."/>
            <person name="Holt S."/>
            <person name="Cochrane G."/>
            <person name="Meng A."/>
            <person name="Brown T."/>
            <person name="Cohen L."/>
        </authorList>
    </citation>
    <scope>NUCLEOTIDE SEQUENCE</scope>
    <source>
        <strain evidence="16">CCMP722</strain>
    </source>
</reference>
<evidence type="ECO:0000256" key="2">
    <source>
        <dbReference type="ARBA" id="ARBA00004370"/>
    </source>
</evidence>
<keyword evidence="7 13" id="KW-0732">Signal</keyword>
<evidence type="ECO:0000256" key="12">
    <source>
        <dbReference type="ARBA" id="ARBA00038043"/>
    </source>
</evidence>
<keyword evidence="5" id="KW-0433">Leucine-rich repeat</keyword>
<evidence type="ECO:0000256" key="7">
    <source>
        <dbReference type="ARBA" id="ARBA00022729"/>
    </source>
</evidence>